<keyword evidence="3" id="KW-1185">Reference proteome</keyword>
<reference evidence="2 3" key="1">
    <citation type="journal article" date="2012" name="Science">
        <title>Ecological populations of bacteria act as socially cohesive units of antibiotic production and resistance.</title>
        <authorList>
            <person name="Cordero O.X."/>
            <person name="Wildschutte H."/>
            <person name="Kirkup B."/>
            <person name="Proehl S."/>
            <person name="Ngo L."/>
            <person name="Hussain F."/>
            <person name="Le Roux F."/>
            <person name="Mincer T."/>
            <person name="Polz M.F."/>
        </authorList>
    </citation>
    <scope>NUCLEOTIDE SEQUENCE [LARGE SCALE GENOMIC DNA]</scope>
    <source>
        <strain evidence="2 3">FF-454</strain>
    </source>
</reference>
<proteinExistence type="predicted"/>
<dbReference type="RefSeq" id="WP_016958507.1">
    <property type="nucleotide sequence ID" value="NZ_AJWN02000032.1"/>
</dbReference>
<evidence type="ECO:0000313" key="2">
    <source>
        <dbReference type="EMBL" id="OEE62813.1"/>
    </source>
</evidence>
<dbReference type="InterPro" id="IPR016773">
    <property type="entry name" value="Fe3_uptake_reg_CjrA_prd"/>
</dbReference>
<dbReference type="EMBL" id="AJWN02000032">
    <property type="protein sequence ID" value="OEE62813.1"/>
    <property type="molecule type" value="Genomic_DNA"/>
</dbReference>
<dbReference type="CDD" id="cd14727">
    <property type="entry name" value="ChanN-like"/>
    <property type="match status" value="1"/>
</dbReference>
<evidence type="ECO:0000313" key="3">
    <source>
        <dbReference type="Proteomes" id="UP000095039"/>
    </source>
</evidence>
<evidence type="ECO:0000259" key="1">
    <source>
        <dbReference type="Pfam" id="PF04187"/>
    </source>
</evidence>
<dbReference type="InterPro" id="IPR007314">
    <property type="entry name" value="Cofac_haem-bd_dom"/>
</dbReference>
<dbReference type="Gene3D" id="3.40.50.11550">
    <property type="match status" value="1"/>
</dbReference>
<dbReference type="PIRSF" id="PIRSF020419">
    <property type="entry name" value="Fe_uptake_reg_CjrA_prd"/>
    <property type="match status" value="1"/>
</dbReference>
<sequence length="318" mass="34909">MSIRAFSAAFILATLLGCSHPLTPKETPAPTGTLYDYHIESPNGVPYSLNELANALSDADVILVGEWHTHPGIHLFQAQLLSNLAARYPATALSMEQFSRPDQSLIDGYLQGDFGESALLSQSGKWPNYASDYRPLIEIAKTNAMPVIAANTTQEIVRCLAAKGEGYLDTLPSEKRRYVAQTLSSAPSPYKEKFLSVMFHGNEEKTNNQYLAQIAWDDTMAESMVEFLAANPNYKVMHIAGAFHVENGLGIASRMLARNPSLNIAIVSPQTQDTPLPNEVKDYRLVVNPLPEQWLSEKEMQDAIGSMRHNGGNAPNCS</sequence>
<accession>A0A1E5CBA9</accession>
<name>A0A1E5CBA9_9GAMM</name>
<dbReference type="PROSITE" id="PS51257">
    <property type="entry name" value="PROKAR_LIPOPROTEIN"/>
    <property type="match status" value="1"/>
</dbReference>
<dbReference type="SUPFAM" id="SSF159501">
    <property type="entry name" value="EreA/ChaN-like"/>
    <property type="match status" value="1"/>
</dbReference>
<protein>
    <submittedName>
        <fullName evidence="2">Iron-regulated protein</fullName>
    </submittedName>
</protein>
<dbReference type="Pfam" id="PF04187">
    <property type="entry name" value="Cofac_haem_bdg"/>
    <property type="match status" value="1"/>
</dbReference>
<dbReference type="AlphaFoldDB" id="A0A1E5CBA9"/>
<gene>
    <name evidence="2" type="ORF">A1OK_19710</name>
</gene>
<feature type="domain" description="Haem-binding uptake Tiki superfamily ChaN" evidence="1">
    <location>
        <begin position="52"/>
        <end position="254"/>
    </location>
</feature>
<dbReference type="Proteomes" id="UP000095039">
    <property type="component" value="Unassembled WGS sequence"/>
</dbReference>
<comment type="caution">
    <text evidence="2">The sequence shown here is derived from an EMBL/GenBank/DDBJ whole genome shotgun (WGS) entry which is preliminary data.</text>
</comment>
<organism evidence="2 3">
    <name type="scientific">Enterovibrio norvegicus FF-454</name>
    <dbReference type="NCBI Taxonomy" id="1185651"/>
    <lineage>
        <taxon>Bacteria</taxon>
        <taxon>Pseudomonadati</taxon>
        <taxon>Pseudomonadota</taxon>
        <taxon>Gammaproteobacteria</taxon>
        <taxon>Vibrionales</taxon>
        <taxon>Vibrionaceae</taxon>
        <taxon>Enterovibrio</taxon>
    </lineage>
</organism>